<name>A0ABY3RQX5_9MICO</name>
<dbReference type="InterPro" id="IPR030678">
    <property type="entry name" value="Peptide/Ni-bd"/>
</dbReference>
<dbReference type="Proteomes" id="UP001199642">
    <property type="component" value="Chromosome"/>
</dbReference>
<feature type="chain" id="PRO_5046839602" evidence="1">
    <location>
        <begin position="30"/>
        <end position="573"/>
    </location>
</feature>
<dbReference type="RefSeq" id="WP_219085620.1">
    <property type="nucleotide sequence ID" value="NZ_CP082781.1"/>
</dbReference>
<dbReference type="PANTHER" id="PTHR30290">
    <property type="entry name" value="PERIPLASMIC BINDING COMPONENT OF ABC TRANSPORTER"/>
    <property type="match status" value="1"/>
</dbReference>
<accession>A0ABY3RQX5</accession>
<sequence>MPRSRSPFPSRRRRAALTVAASIAGLSLAFTGCAPLPSTSGDTGAATDAPVETVADGGSLTFAATSPMEDWNPLSAAGDTTGQRQQQWPMYPHPFLSQPDTSVVLNEALLESAEVTETDPMTVVYRIQDDAVWSDGVPITADDFAYTQAVQDPESCPDCLAAFTDGYDSIESVTGSEDGKTVTMVYSEPFSQWRALFNYLLPAHIAEGYGDLATSFNQGFSQNVPAFSGGPYIVKEYTEGISLTLAKNPKWYGEPAHLDEVIIRYIKGQGEQVTALQSGEVQMVYMNPTVDTVEQVKTMPSTTYSIGATLTYAHLGMKTTGDVMSDPALRKAIYTAMNFSDMYARTAGQAAPDVPLMQSAVYVPGQRIGGVEAYRPNTEKVGMGIGDVEKATKILEDAGYSIEGGKLLLPDGSPLRDLTFLTYAADQTRMDIAVIAQQQLKEIGITIVIDPADGARYSPALREGSFDIMATGTALDLGPLSIQQWYGTGAPRSFGYSNPEVDDLLARASAELDEEKQVELMNELDLLLLEDGVVMPLFAYSNMAAYADKYRNIHVDPSKYGVTMNIEQWGIAE</sequence>
<dbReference type="InterPro" id="IPR000914">
    <property type="entry name" value="SBP_5_dom"/>
</dbReference>
<dbReference type="PROSITE" id="PS51257">
    <property type="entry name" value="PROKAR_LIPOPROTEIN"/>
    <property type="match status" value="1"/>
</dbReference>
<feature type="domain" description="Solute-binding protein family 5" evidence="2">
    <location>
        <begin position="107"/>
        <end position="478"/>
    </location>
</feature>
<evidence type="ECO:0000313" key="4">
    <source>
        <dbReference type="Proteomes" id="UP001199642"/>
    </source>
</evidence>
<evidence type="ECO:0000256" key="1">
    <source>
        <dbReference type="SAM" id="SignalP"/>
    </source>
</evidence>
<dbReference type="EMBL" id="CP082781">
    <property type="protein sequence ID" value="UGS26447.1"/>
    <property type="molecule type" value="Genomic_DNA"/>
</dbReference>
<evidence type="ECO:0000313" key="3">
    <source>
        <dbReference type="EMBL" id="UGS26447.1"/>
    </source>
</evidence>
<dbReference type="Pfam" id="PF00496">
    <property type="entry name" value="SBP_bac_5"/>
    <property type="match status" value="1"/>
</dbReference>
<evidence type="ECO:0000259" key="2">
    <source>
        <dbReference type="Pfam" id="PF00496"/>
    </source>
</evidence>
<reference evidence="3 4" key="1">
    <citation type="submission" date="2023-01" db="EMBL/GenBank/DDBJ databases">
        <title>Characterization of estradiol degrading bacteria Microbacterium sp. MZT7 and reveal degrading genes through genome analysis.</title>
        <authorList>
            <person name="Hao P."/>
            <person name="Gao Y."/>
        </authorList>
    </citation>
    <scope>NUCLEOTIDE SEQUENCE [LARGE SCALE GENOMIC DNA]</scope>
    <source>
        <strain evidence="3 4">MZT7</strain>
    </source>
</reference>
<dbReference type="PANTHER" id="PTHR30290:SF65">
    <property type="entry name" value="MONOACYL PHOSPHATIDYLINOSITOL TETRAMANNOSIDE-BINDING PROTEIN LPQW-RELATED"/>
    <property type="match status" value="1"/>
</dbReference>
<organism evidence="3 4">
    <name type="scientific">Microbacterium resistens</name>
    <dbReference type="NCBI Taxonomy" id="156977"/>
    <lineage>
        <taxon>Bacteria</taxon>
        <taxon>Bacillati</taxon>
        <taxon>Actinomycetota</taxon>
        <taxon>Actinomycetes</taxon>
        <taxon>Micrococcales</taxon>
        <taxon>Microbacteriaceae</taxon>
        <taxon>Microbacterium</taxon>
    </lineage>
</organism>
<dbReference type="CDD" id="cd08501">
    <property type="entry name" value="PBP2_Lpqw"/>
    <property type="match status" value="1"/>
</dbReference>
<gene>
    <name evidence="3" type="ORF">K8F61_17750</name>
</gene>
<dbReference type="InterPro" id="IPR039424">
    <property type="entry name" value="SBP_5"/>
</dbReference>
<keyword evidence="1" id="KW-0732">Signal</keyword>
<keyword evidence="4" id="KW-1185">Reference proteome</keyword>
<proteinExistence type="predicted"/>
<feature type="signal peptide" evidence="1">
    <location>
        <begin position="1"/>
        <end position="29"/>
    </location>
</feature>
<dbReference type="PIRSF" id="PIRSF002741">
    <property type="entry name" value="MppA"/>
    <property type="match status" value="1"/>
</dbReference>
<protein>
    <submittedName>
        <fullName evidence="3">ABC transporter family substrate-binding protein</fullName>
    </submittedName>
</protein>